<dbReference type="GO" id="GO:0004342">
    <property type="term" value="F:glucosamine-6-phosphate deaminase activity"/>
    <property type="evidence" value="ECO:0007669"/>
    <property type="project" value="InterPro"/>
</dbReference>
<dbReference type="Proteomes" id="UP000292209">
    <property type="component" value="Unassembled WGS sequence"/>
</dbReference>
<dbReference type="Gene3D" id="3.40.50.1360">
    <property type="match status" value="1"/>
</dbReference>
<evidence type="ECO:0000313" key="4">
    <source>
        <dbReference type="EMBL" id="RZS96543.1"/>
    </source>
</evidence>
<organism evidence="4 5">
    <name type="scientific">Cecembia calidifontis</name>
    <dbReference type="NCBI Taxonomy" id="1187080"/>
    <lineage>
        <taxon>Bacteria</taxon>
        <taxon>Pseudomonadati</taxon>
        <taxon>Bacteroidota</taxon>
        <taxon>Cytophagia</taxon>
        <taxon>Cytophagales</taxon>
        <taxon>Cyclobacteriaceae</taxon>
        <taxon>Cecembia</taxon>
    </lineage>
</organism>
<keyword evidence="2" id="KW-0378">Hydrolase</keyword>
<keyword evidence="5" id="KW-1185">Reference proteome</keyword>
<dbReference type="Pfam" id="PF01182">
    <property type="entry name" value="Glucosamine_iso"/>
    <property type="match status" value="1"/>
</dbReference>
<protein>
    <submittedName>
        <fullName evidence="4">Glucosamine-6-phosphate deaminase</fullName>
    </submittedName>
</protein>
<dbReference type="GO" id="GO:0008448">
    <property type="term" value="F:N-acetylglucosamine-6-phosphate deacetylase activity"/>
    <property type="evidence" value="ECO:0007669"/>
    <property type="project" value="TreeGrafter"/>
</dbReference>
<gene>
    <name evidence="4" type="ORF">BC751_2119</name>
</gene>
<dbReference type="GO" id="GO:0006046">
    <property type="term" value="P:N-acetylglucosamine catabolic process"/>
    <property type="evidence" value="ECO:0007669"/>
    <property type="project" value="TreeGrafter"/>
</dbReference>
<comment type="similarity">
    <text evidence="1">Belongs to the metallo-dependent hydrolases superfamily. NagA family.</text>
</comment>
<dbReference type="OrthoDB" id="9776488at2"/>
<evidence type="ECO:0000313" key="5">
    <source>
        <dbReference type="Proteomes" id="UP000292209"/>
    </source>
</evidence>
<dbReference type="RefSeq" id="WP_130275449.1">
    <property type="nucleotide sequence ID" value="NZ_SGXG01000001.1"/>
</dbReference>
<dbReference type="PANTHER" id="PTHR11113">
    <property type="entry name" value="N-ACETYLGLUCOSAMINE-6-PHOSPHATE DEACETYLASE"/>
    <property type="match status" value="1"/>
</dbReference>
<dbReference type="Gene3D" id="3.20.20.140">
    <property type="entry name" value="Metal-dependent hydrolases"/>
    <property type="match status" value="1"/>
</dbReference>
<evidence type="ECO:0000256" key="2">
    <source>
        <dbReference type="ARBA" id="ARBA00022801"/>
    </source>
</evidence>
<dbReference type="AlphaFoldDB" id="A0A4Q7P8N5"/>
<dbReference type="GO" id="GO:0005975">
    <property type="term" value="P:carbohydrate metabolic process"/>
    <property type="evidence" value="ECO:0007669"/>
    <property type="project" value="InterPro"/>
</dbReference>
<dbReference type="EMBL" id="SGXG01000001">
    <property type="protein sequence ID" value="RZS96543.1"/>
    <property type="molecule type" value="Genomic_DNA"/>
</dbReference>
<dbReference type="InterPro" id="IPR006148">
    <property type="entry name" value="Glc/Gal-6P_isomerase"/>
</dbReference>
<accession>A0A4Q7P8N5</accession>
<dbReference type="SUPFAM" id="SSF100950">
    <property type="entry name" value="NagB/RpiA/CoA transferase-like"/>
    <property type="match status" value="1"/>
</dbReference>
<evidence type="ECO:0000256" key="1">
    <source>
        <dbReference type="ARBA" id="ARBA00010716"/>
    </source>
</evidence>
<evidence type="ECO:0000259" key="3">
    <source>
        <dbReference type="Pfam" id="PF01182"/>
    </source>
</evidence>
<reference evidence="4 5" key="1">
    <citation type="submission" date="2019-02" db="EMBL/GenBank/DDBJ databases">
        <title>Genomic Encyclopedia of Archaeal and Bacterial Type Strains, Phase II (KMG-II): from individual species to whole genera.</title>
        <authorList>
            <person name="Goeker M."/>
        </authorList>
    </citation>
    <scope>NUCLEOTIDE SEQUENCE [LARGE SCALE GENOMIC DNA]</scope>
    <source>
        <strain evidence="4 5">DSM 21411</strain>
    </source>
</reference>
<dbReference type="InterPro" id="IPR037171">
    <property type="entry name" value="NagB/RpiA_transferase-like"/>
</dbReference>
<name>A0A4Q7P8N5_9BACT</name>
<proteinExistence type="inferred from homology"/>
<dbReference type="InterPro" id="IPR004547">
    <property type="entry name" value="Glucosamine6P_isomerase"/>
</dbReference>
<comment type="caution">
    <text evidence="4">The sequence shown here is derived from an EMBL/GenBank/DDBJ whole genome shotgun (WGS) entry which is preliminary data.</text>
</comment>
<feature type="domain" description="Glucosamine/galactosamine-6-phosphate isomerase" evidence="3">
    <location>
        <begin position="8"/>
        <end position="226"/>
    </location>
</feature>
<dbReference type="CDD" id="cd01399">
    <property type="entry name" value="GlcN6P_deaminase"/>
    <property type="match status" value="1"/>
</dbReference>
<dbReference type="InterPro" id="IPR032466">
    <property type="entry name" value="Metal_Hydrolase"/>
</dbReference>
<dbReference type="PANTHER" id="PTHR11113:SF14">
    <property type="entry name" value="N-ACETYLGLUCOSAMINE-6-PHOSPHATE DEACETYLASE"/>
    <property type="match status" value="1"/>
</dbReference>
<sequence length="634" mass="69631">MQVQVFQSRAEMGKAAGSWVEKKILELAGQKDEIRIVFAAAPSQNEFLSYLRSTSKIPWGRVVAFHMDEYLGLEPSHPALFSNFLKATLFDHVPLKKVHLIDGNNTVEEECERYAALLQEKRIDIVCMGIGENGHIAFNDPPVADFNDDKWVKVVELDEVCRQQQVNDACFDSLSAVPTHAITLTVPALLNADCICCVVPGPQKKEAVHQTLYGPLGEHCPASILRGHWNCHLFTDKDALPQVQPWTAQEDMFARDVLSGKLCILDDLSGIRPTAINVPENSKLPIPYCGPGLIDLQVNGVAGIDFNESGLNQENIRKAVDALLAKGVTGFFPTLITNDPLILEENLSIINLACQKDDLVNSCILGIHLEGPFISSLEGAKGAHPEKYIQKPSWELVEKLQKESGGRIKLITLAPELEGAEVLIKKCVEENILIAIGHSNAASRDIALAVKSGASLSTHLGNAVPLMLPRHPNILWDQLANEALYASLIADGFHLDPSFLKVVLKVKGEKAFLISDSTKFCGMEPGIYQSPIGEEIILEETGRLAMKYGKGLLAGAARSLIEGVEYLVKEEILELPEAWKMASKIPLSFAGLMSKNDWITFRVENGTSIKVEKVNAVLNNLQDRCLAVFLQFLL</sequence>
<dbReference type="SUPFAM" id="SSF51556">
    <property type="entry name" value="Metallo-dependent hydrolases"/>
    <property type="match status" value="1"/>
</dbReference>